<dbReference type="Proteomes" id="UP000054279">
    <property type="component" value="Unassembled WGS sequence"/>
</dbReference>
<evidence type="ECO:0000313" key="2">
    <source>
        <dbReference type="Proteomes" id="UP000054279"/>
    </source>
</evidence>
<reference evidence="1 2" key="1">
    <citation type="submission" date="2014-06" db="EMBL/GenBank/DDBJ databases">
        <title>Evolutionary Origins and Diversification of the Mycorrhizal Mutualists.</title>
        <authorList>
            <consortium name="DOE Joint Genome Institute"/>
            <consortium name="Mycorrhizal Genomics Consortium"/>
            <person name="Kohler A."/>
            <person name="Kuo A."/>
            <person name="Nagy L.G."/>
            <person name="Floudas D."/>
            <person name="Copeland A."/>
            <person name="Barry K.W."/>
            <person name="Cichocki N."/>
            <person name="Veneault-Fourrey C."/>
            <person name="LaButti K."/>
            <person name="Lindquist E.A."/>
            <person name="Lipzen A."/>
            <person name="Lundell T."/>
            <person name="Morin E."/>
            <person name="Murat C."/>
            <person name="Riley R."/>
            <person name="Ohm R."/>
            <person name="Sun H."/>
            <person name="Tunlid A."/>
            <person name="Henrissat B."/>
            <person name="Grigoriev I.V."/>
            <person name="Hibbett D.S."/>
            <person name="Martin F."/>
        </authorList>
    </citation>
    <scope>NUCLEOTIDE SEQUENCE [LARGE SCALE GENOMIC DNA]</scope>
    <source>
        <strain evidence="1 2">SS14</strain>
    </source>
</reference>
<protein>
    <submittedName>
        <fullName evidence="1">Uncharacterized protein</fullName>
    </submittedName>
</protein>
<dbReference type="OrthoDB" id="3048541at2759"/>
<name>A0A0C9UQ01_SPHS4</name>
<dbReference type="HOGENOM" id="CLU_091937_0_0_1"/>
<accession>A0A0C9UQ01</accession>
<organism evidence="1 2">
    <name type="scientific">Sphaerobolus stellatus (strain SS14)</name>
    <dbReference type="NCBI Taxonomy" id="990650"/>
    <lineage>
        <taxon>Eukaryota</taxon>
        <taxon>Fungi</taxon>
        <taxon>Dikarya</taxon>
        <taxon>Basidiomycota</taxon>
        <taxon>Agaricomycotina</taxon>
        <taxon>Agaricomycetes</taxon>
        <taxon>Phallomycetidae</taxon>
        <taxon>Geastrales</taxon>
        <taxon>Sphaerobolaceae</taxon>
        <taxon>Sphaerobolus</taxon>
    </lineage>
</organism>
<proteinExistence type="predicted"/>
<evidence type="ECO:0000313" key="1">
    <source>
        <dbReference type="EMBL" id="KIJ27526.1"/>
    </source>
</evidence>
<keyword evidence="2" id="KW-1185">Reference proteome</keyword>
<dbReference type="AlphaFoldDB" id="A0A0C9UQ01"/>
<dbReference type="EMBL" id="KN837332">
    <property type="protein sequence ID" value="KIJ27526.1"/>
    <property type="molecule type" value="Genomic_DNA"/>
</dbReference>
<gene>
    <name evidence="1" type="ORF">M422DRAFT_190894</name>
</gene>
<sequence length="246" mass="27552">MVASTLITRHTLSQELSKIGNLSSKEIEALINPADHQNVPKAVRLMQCISQVRKLLTMGLSPAELKTRKVICLLGTLLEAVVSPFVIPTWSLSEQLESLSLASHLALQGMHRHGTAFVLGQLYHDLQSMIKNAYFPVAKQCIQDPKVGFYLCQLRDDRLEGQFGTVRTLTHDRNVDALQLAERLAAAGQMEAIFESHPDWDRGHRRLKLEGAEGIDHVNPRSWIGDVVVENVNLHNSWWKGHQSAE</sequence>